<comment type="similarity">
    <text evidence="1 3 4">Belongs to the ArsC family.</text>
</comment>
<evidence type="ECO:0000313" key="6">
    <source>
        <dbReference type="Proteomes" id="UP001219349"/>
    </source>
</evidence>
<evidence type="ECO:0000256" key="2">
    <source>
        <dbReference type="ARBA" id="ARBA00023002"/>
    </source>
</evidence>
<dbReference type="Pfam" id="PF03960">
    <property type="entry name" value="ArsC"/>
    <property type="match status" value="1"/>
</dbReference>
<dbReference type="CDD" id="cd03034">
    <property type="entry name" value="ArsC_ArsC"/>
    <property type="match status" value="1"/>
</dbReference>
<keyword evidence="6" id="KW-1185">Reference proteome</keyword>
<dbReference type="NCBIfam" id="TIGR00014">
    <property type="entry name" value="arsC"/>
    <property type="match status" value="1"/>
</dbReference>
<dbReference type="InterPro" id="IPR036249">
    <property type="entry name" value="Thioredoxin-like_sf"/>
</dbReference>
<evidence type="ECO:0000256" key="4">
    <source>
        <dbReference type="RuleBase" id="RU362029"/>
    </source>
</evidence>
<accession>A0ABY7SIC5</accession>
<protein>
    <recommendedName>
        <fullName evidence="4">Arsenate reductase</fullName>
        <ecNumber evidence="4">1.20.4.1</ecNumber>
    </recommendedName>
</protein>
<evidence type="ECO:0000256" key="1">
    <source>
        <dbReference type="ARBA" id="ARBA00007198"/>
    </source>
</evidence>
<dbReference type="InterPro" id="IPR006660">
    <property type="entry name" value="Arsenate_reductase-like"/>
</dbReference>
<dbReference type="EC" id="1.20.4.1" evidence="4"/>
<organism evidence="5 6">
    <name type="scientific">Paracoccus fistulariae</name>
    <dbReference type="NCBI Taxonomy" id="658446"/>
    <lineage>
        <taxon>Bacteria</taxon>
        <taxon>Pseudomonadati</taxon>
        <taxon>Pseudomonadota</taxon>
        <taxon>Alphaproteobacteria</taxon>
        <taxon>Rhodobacterales</taxon>
        <taxon>Paracoccaceae</taxon>
        <taxon>Paracoccus</taxon>
    </lineage>
</organism>
<reference evidence="5 6" key="1">
    <citation type="submission" date="2021-01" db="EMBL/GenBank/DDBJ databases">
        <title>Biogeographic distribution of Paracoccus.</title>
        <authorList>
            <person name="Hollensteiner J."/>
            <person name="Leineberger J."/>
            <person name="Brinkhoff T."/>
            <person name="Daniel R."/>
        </authorList>
    </citation>
    <scope>NUCLEOTIDE SEQUENCE [LARGE SCALE GENOMIC DNA]</scope>
    <source>
        <strain evidence="5 6">KCTC 22803</strain>
    </source>
</reference>
<dbReference type="Gene3D" id="3.40.30.10">
    <property type="entry name" value="Glutaredoxin"/>
    <property type="match status" value="1"/>
</dbReference>
<dbReference type="InterPro" id="IPR006659">
    <property type="entry name" value="Arsenate_reductase"/>
</dbReference>
<name>A0ABY7SIC5_9RHOB</name>
<dbReference type="Proteomes" id="UP001219349">
    <property type="component" value="Chromosome"/>
</dbReference>
<evidence type="ECO:0000256" key="3">
    <source>
        <dbReference type="PROSITE-ProRule" id="PRU01282"/>
    </source>
</evidence>
<dbReference type="RefSeq" id="WP_271885443.1">
    <property type="nucleotide sequence ID" value="NZ_CP067136.1"/>
</dbReference>
<keyword evidence="2 4" id="KW-0560">Oxidoreductase</keyword>
<dbReference type="PANTHER" id="PTHR30041">
    <property type="entry name" value="ARSENATE REDUCTASE"/>
    <property type="match status" value="1"/>
</dbReference>
<gene>
    <name evidence="5" type="primary">arsC</name>
    <name evidence="5" type="ORF">JHX87_14895</name>
</gene>
<dbReference type="GO" id="GO:0008794">
    <property type="term" value="F:arsenate reductase (glutaredoxin) activity"/>
    <property type="evidence" value="ECO:0007669"/>
    <property type="project" value="UniProtKB-EC"/>
</dbReference>
<dbReference type="PROSITE" id="PS51353">
    <property type="entry name" value="ARSC"/>
    <property type="match status" value="1"/>
</dbReference>
<proteinExistence type="inferred from homology"/>
<dbReference type="PANTHER" id="PTHR30041:SF4">
    <property type="entry name" value="ARSENATE REDUCTASE"/>
    <property type="match status" value="1"/>
</dbReference>
<sequence length="120" mass="13326">MSDFTIWHNPKCSTSRYALKALEEAQVDVTVRDYQKDPPSPAELTEALAQLGIQPRDLLRKRNTPYDELGLGDKSLSDAALIQAMADHPLLIERPAIFGPSGAILARPKETIHDFLTQQS</sequence>
<dbReference type="SUPFAM" id="SSF52833">
    <property type="entry name" value="Thioredoxin-like"/>
    <property type="match status" value="1"/>
</dbReference>
<dbReference type="EMBL" id="CP067136">
    <property type="protein sequence ID" value="WCR06748.1"/>
    <property type="molecule type" value="Genomic_DNA"/>
</dbReference>
<comment type="catalytic activity">
    <reaction evidence="4">
        <text>[glutaredoxin]-dithiol + arsenate + glutathione + H(+) = glutathionyl-S-S-[glutaredoxin] + arsenite + H2O</text>
        <dbReference type="Rhea" id="RHEA:22016"/>
        <dbReference type="Rhea" id="RHEA-COMP:10729"/>
        <dbReference type="Rhea" id="RHEA-COMP:17668"/>
        <dbReference type="ChEBI" id="CHEBI:15377"/>
        <dbReference type="ChEBI" id="CHEBI:15378"/>
        <dbReference type="ChEBI" id="CHEBI:29242"/>
        <dbReference type="ChEBI" id="CHEBI:29950"/>
        <dbReference type="ChEBI" id="CHEBI:48597"/>
        <dbReference type="ChEBI" id="CHEBI:57925"/>
        <dbReference type="ChEBI" id="CHEBI:146199"/>
        <dbReference type="EC" id="1.20.4.1"/>
    </reaction>
</comment>
<evidence type="ECO:0000313" key="5">
    <source>
        <dbReference type="EMBL" id="WCR06748.1"/>
    </source>
</evidence>